<protein>
    <submittedName>
        <fullName evidence="1">Uncharacterized protein</fullName>
    </submittedName>
</protein>
<sequence>MLLRSRTQSAALSSNTNELTRKFNLICDS</sequence>
<evidence type="ECO:0000313" key="1">
    <source>
        <dbReference type="EMBL" id="JAD70987.1"/>
    </source>
</evidence>
<proteinExistence type="predicted"/>
<organism evidence="1">
    <name type="scientific">Arundo donax</name>
    <name type="common">Giant reed</name>
    <name type="synonym">Donax arundinaceus</name>
    <dbReference type="NCBI Taxonomy" id="35708"/>
    <lineage>
        <taxon>Eukaryota</taxon>
        <taxon>Viridiplantae</taxon>
        <taxon>Streptophyta</taxon>
        <taxon>Embryophyta</taxon>
        <taxon>Tracheophyta</taxon>
        <taxon>Spermatophyta</taxon>
        <taxon>Magnoliopsida</taxon>
        <taxon>Liliopsida</taxon>
        <taxon>Poales</taxon>
        <taxon>Poaceae</taxon>
        <taxon>PACMAD clade</taxon>
        <taxon>Arundinoideae</taxon>
        <taxon>Arundineae</taxon>
        <taxon>Arundo</taxon>
    </lineage>
</organism>
<dbReference type="AlphaFoldDB" id="A0A0A9CHJ9"/>
<dbReference type="EMBL" id="GBRH01226908">
    <property type="protein sequence ID" value="JAD70987.1"/>
    <property type="molecule type" value="Transcribed_RNA"/>
</dbReference>
<accession>A0A0A9CHJ9</accession>
<reference evidence="1" key="2">
    <citation type="journal article" date="2015" name="Data Brief">
        <title>Shoot transcriptome of the giant reed, Arundo donax.</title>
        <authorList>
            <person name="Barrero R.A."/>
            <person name="Guerrero F.D."/>
            <person name="Moolhuijzen P."/>
            <person name="Goolsby J.A."/>
            <person name="Tidwell J."/>
            <person name="Bellgard S.E."/>
            <person name="Bellgard M.I."/>
        </authorList>
    </citation>
    <scope>NUCLEOTIDE SEQUENCE</scope>
    <source>
        <tissue evidence="1">Shoot tissue taken approximately 20 cm above the soil surface</tissue>
    </source>
</reference>
<reference evidence="1" key="1">
    <citation type="submission" date="2014-09" db="EMBL/GenBank/DDBJ databases">
        <authorList>
            <person name="Magalhaes I.L.F."/>
            <person name="Oliveira U."/>
            <person name="Santos F.R."/>
            <person name="Vidigal T.H.D.A."/>
            <person name="Brescovit A.D."/>
            <person name="Santos A.J."/>
        </authorList>
    </citation>
    <scope>NUCLEOTIDE SEQUENCE</scope>
    <source>
        <tissue evidence="1">Shoot tissue taken approximately 20 cm above the soil surface</tissue>
    </source>
</reference>
<name>A0A0A9CHJ9_ARUDO</name>